<proteinExistence type="predicted"/>
<dbReference type="AlphaFoldDB" id="A0A4Y8R5A6"/>
<protein>
    <submittedName>
        <fullName evidence="3">N-acetyltransferase family protein</fullName>
    </submittedName>
</protein>
<sequence length="224" mass="23554">MGPSLGARAGARCSYPRRVSDLSSPSPGPAPASVRGTPHRPGDPHASAPVVTVRPATVHDLPRVAEIAAPFVRDTCVTFEEEVWDVPAWHRKLDDVTARGLPFLVAEVDAPGGPSSPTGAVVAGYAYASAWRPKPAYRHTAEDTIYLDPAHAGRGVGTALLAALLEAVAAAGVRQVVSVVADVPEAAGSLPLHRRFGFVETGRLTAVGFKHGRWVDTILLQRTL</sequence>
<dbReference type="InterPro" id="IPR016181">
    <property type="entry name" value="Acyl_CoA_acyltransferase"/>
</dbReference>
<gene>
    <name evidence="3" type="ORF">E1O70_04915</name>
</gene>
<feature type="domain" description="N-acetyltransferase" evidence="2">
    <location>
        <begin position="51"/>
        <end position="224"/>
    </location>
</feature>
<comment type="caution">
    <text evidence="3">The sequence shown here is derived from an EMBL/GenBank/DDBJ whole genome shotgun (WGS) entry which is preliminary data.</text>
</comment>
<dbReference type="SUPFAM" id="SSF55729">
    <property type="entry name" value="Acyl-CoA N-acyltransferases (Nat)"/>
    <property type="match status" value="1"/>
</dbReference>
<keyword evidence="3" id="KW-0808">Transferase</keyword>
<feature type="region of interest" description="Disordered" evidence="1">
    <location>
        <begin position="1"/>
        <end position="48"/>
    </location>
</feature>
<evidence type="ECO:0000256" key="1">
    <source>
        <dbReference type="SAM" id="MobiDB-lite"/>
    </source>
</evidence>
<evidence type="ECO:0000259" key="2">
    <source>
        <dbReference type="PROSITE" id="PS51186"/>
    </source>
</evidence>
<keyword evidence="4" id="KW-1185">Reference proteome</keyword>
<name>A0A4Y8R5A6_9MICO</name>
<dbReference type="PANTHER" id="PTHR43072:SF8">
    <property type="entry name" value="ACYLTRANSFERASE FABY-RELATED"/>
    <property type="match status" value="1"/>
</dbReference>
<evidence type="ECO:0000313" key="3">
    <source>
        <dbReference type="EMBL" id="TFF16708.1"/>
    </source>
</evidence>
<dbReference type="PANTHER" id="PTHR43072">
    <property type="entry name" value="N-ACETYLTRANSFERASE"/>
    <property type="match status" value="1"/>
</dbReference>
<dbReference type="InterPro" id="IPR000182">
    <property type="entry name" value="GNAT_dom"/>
</dbReference>
<reference evidence="3 4" key="1">
    <citation type="submission" date="2019-03" db="EMBL/GenBank/DDBJ databases">
        <title>Cellulosimicrobium funkei JCM14302 Assembly.</title>
        <authorList>
            <person name="Dou T."/>
        </authorList>
    </citation>
    <scope>NUCLEOTIDE SEQUENCE [LARGE SCALE GENOMIC DNA]</scope>
    <source>
        <strain evidence="3 4">JCM 14302</strain>
    </source>
</reference>
<dbReference type="EMBL" id="SOZH01000003">
    <property type="protein sequence ID" value="TFF16708.1"/>
    <property type="molecule type" value="Genomic_DNA"/>
</dbReference>
<accession>A0A4Y8R5A6</accession>
<dbReference type="Proteomes" id="UP000298003">
    <property type="component" value="Unassembled WGS sequence"/>
</dbReference>
<dbReference type="GO" id="GO:0016747">
    <property type="term" value="F:acyltransferase activity, transferring groups other than amino-acyl groups"/>
    <property type="evidence" value="ECO:0007669"/>
    <property type="project" value="InterPro"/>
</dbReference>
<dbReference type="Gene3D" id="3.40.630.30">
    <property type="match status" value="1"/>
</dbReference>
<dbReference type="PROSITE" id="PS51186">
    <property type="entry name" value="GNAT"/>
    <property type="match status" value="1"/>
</dbReference>
<dbReference type="Pfam" id="PF00583">
    <property type="entry name" value="Acetyltransf_1"/>
    <property type="match status" value="1"/>
</dbReference>
<organism evidence="3 4">
    <name type="scientific">Cellulosimicrobium funkei</name>
    <dbReference type="NCBI Taxonomy" id="264251"/>
    <lineage>
        <taxon>Bacteria</taxon>
        <taxon>Bacillati</taxon>
        <taxon>Actinomycetota</taxon>
        <taxon>Actinomycetes</taxon>
        <taxon>Micrococcales</taxon>
        <taxon>Promicromonosporaceae</taxon>
        <taxon>Cellulosimicrobium</taxon>
    </lineage>
</organism>
<evidence type="ECO:0000313" key="4">
    <source>
        <dbReference type="Proteomes" id="UP000298003"/>
    </source>
</evidence>